<evidence type="ECO:0000256" key="4">
    <source>
        <dbReference type="ARBA" id="ARBA00022729"/>
    </source>
</evidence>
<accession>A0A9W6Y819</accession>
<name>A0A9W6Y819_9STRA</name>
<dbReference type="Proteomes" id="UP001165121">
    <property type="component" value="Unassembled WGS sequence"/>
</dbReference>
<evidence type="ECO:0000256" key="1">
    <source>
        <dbReference type="ARBA" id="ARBA00004613"/>
    </source>
</evidence>
<reference evidence="6" key="1">
    <citation type="submission" date="2023-04" db="EMBL/GenBank/DDBJ databases">
        <title>Phytophthora fragariaefolia NBRC 109709.</title>
        <authorList>
            <person name="Ichikawa N."/>
            <person name="Sato H."/>
            <person name="Tonouchi N."/>
        </authorList>
    </citation>
    <scope>NUCLEOTIDE SEQUENCE</scope>
    <source>
        <strain evidence="6">NBRC 109709</strain>
    </source>
</reference>
<gene>
    <name evidence="6" type="ORF">Pfra01_002378100</name>
</gene>
<evidence type="ECO:0000256" key="5">
    <source>
        <dbReference type="RuleBase" id="RU367124"/>
    </source>
</evidence>
<dbReference type="InterPro" id="IPR031825">
    <property type="entry name" value="RXLR"/>
</dbReference>
<keyword evidence="3 5" id="KW-0964">Secreted</keyword>
<comment type="function">
    <text evidence="5">Effector that suppresses plant defense responses during pathogen infection.</text>
</comment>
<keyword evidence="7" id="KW-1185">Reference proteome</keyword>
<keyword evidence="4 5" id="KW-0732">Signal</keyword>
<proteinExistence type="inferred from homology"/>
<comment type="domain">
    <text evidence="5">The RxLR-dEER motif acts to carry the protein into the host cell cytoplasm through binding to cell surface phosphatidylinositol-3-phosphate.</text>
</comment>
<dbReference type="OrthoDB" id="128728at2759"/>
<comment type="subcellular location">
    <subcellularLocation>
        <location evidence="1 5">Secreted</location>
    </subcellularLocation>
</comment>
<sequence>MRVFSVLAVALLVCSGDFAVSEEVKLNSIVDSGDAYTLHPKSVRGVHQRSLRSVDEDNMEHKDAEERAGGTAIVQWAHKLPWEDAKMYRQIAKHNSPEHILDKAKAPYQVINGQRLYSPYDPIYARYVKWLKRYRDNPLTYK</sequence>
<evidence type="ECO:0000256" key="2">
    <source>
        <dbReference type="ARBA" id="ARBA00010400"/>
    </source>
</evidence>
<feature type="chain" id="PRO_5045006678" description="RxLR effector protein" evidence="5">
    <location>
        <begin position="22"/>
        <end position="142"/>
    </location>
</feature>
<evidence type="ECO:0000313" key="6">
    <source>
        <dbReference type="EMBL" id="GMF56149.1"/>
    </source>
</evidence>
<protein>
    <recommendedName>
        <fullName evidence="5">RxLR effector protein</fullName>
    </recommendedName>
</protein>
<organism evidence="6 7">
    <name type="scientific">Phytophthora fragariaefolia</name>
    <dbReference type="NCBI Taxonomy" id="1490495"/>
    <lineage>
        <taxon>Eukaryota</taxon>
        <taxon>Sar</taxon>
        <taxon>Stramenopiles</taxon>
        <taxon>Oomycota</taxon>
        <taxon>Peronosporomycetes</taxon>
        <taxon>Peronosporales</taxon>
        <taxon>Peronosporaceae</taxon>
        <taxon>Phytophthora</taxon>
    </lineage>
</organism>
<dbReference type="EMBL" id="BSXT01003917">
    <property type="protein sequence ID" value="GMF56149.1"/>
    <property type="molecule type" value="Genomic_DNA"/>
</dbReference>
<dbReference type="AlphaFoldDB" id="A0A9W6Y819"/>
<evidence type="ECO:0000256" key="3">
    <source>
        <dbReference type="ARBA" id="ARBA00022525"/>
    </source>
</evidence>
<evidence type="ECO:0000313" key="7">
    <source>
        <dbReference type="Proteomes" id="UP001165121"/>
    </source>
</evidence>
<feature type="signal peptide" evidence="5">
    <location>
        <begin position="1"/>
        <end position="21"/>
    </location>
</feature>
<comment type="similarity">
    <text evidence="2 5">Belongs to the RxLR effector family.</text>
</comment>
<dbReference type="Pfam" id="PF16810">
    <property type="entry name" value="RXLR"/>
    <property type="match status" value="1"/>
</dbReference>
<comment type="caution">
    <text evidence="6">The sequence shown here is derived from an EMBL/GenBank/DDBJ whole genome shotgun (WGS) entry which is preliminary data.</text>
</comment>